<organism evidence="15 16">
    <name type="scientific">Podospora bellae-mahoneyi</name>
    <dbReference type="NCBI Taxonomy" id="2093777"/>
    <lineage>
        <taxon>Eukaryota</taxon>
        <taxon>Fungi</taxon>
        <taxon>Dikarya</taxon>
        <taxon>Ascomycota</taxon>
        <taxon>Pezizomycotina</taxon>
        <taxon>Sordariomycetes</taxon>
        <taxon>Sordariomycetidae</taxon>
        <taxon>Sordariales</taxon>
        <taxon>Podosporaceae</taxon>
        <taxon>Podospora</taxon>
    </lineage>
</organism>
<keyword evidence="5 13" id="KW-0732">Signal</keyword>
<keyword evidence="8" id="KW-0186">Copper</keyword>
<keyword evidence="4" id="KW-0479">Metal-binding</keyword>
<keyword evidence="16" id="KW-1185">Reference proteome</keyword>
<evidence type="ECO:0000256" key="5">
    <source>
        <dbReference type="ARBA" id="ARBA00022729"/>
    </source>
</evidence>
<evidence type="ECO:0000256" key="4">
    <source>
        <dbReference type="ARBA" id="ARBA00022723"/>
    </source>
</evidence>
<evidence type="ECO:0000256" key="9">
    <source>
        <dbReference type="ARBA" id="ARBA00023033"/>
    </source>
</evidence>
<accession>A0ABR0FDY6</accession>
<evidence type="ECO:0000313" key="16">
    <source>
        <dbReference type="Proteomes" id="UP001322138"/>
    </source>
</evidence>
<dbReference type="PANTHER" id="PTHR45964">
    <property type="entry name" value="WSCD FAMILY MEMBER CG9164"/>
    <property type="match status" value="1"/>
</dbReference>
<dbReference type="PROSITE" id="PS51212">
    <property type="entry name" value="WSC"/>
    <property type="match status" value="1"/>
</dbReference>
<comment type="subcellular location">
    <subcellularLocation>
        <location evidence="2">Secreted</location>
    </subcellularLocation>
</comment>
<evidence type="ECO:0000256" key="7">
    <source>
        <dbReference type="ARBA" id="ARBA00023002"/>
    </source>
</evidence>
<evidence type="ECO:0000256" key="8">
    <source>
        <dbReference type="ARBA" id="ARBA00023008"/>
    </source>
</evidence>
<keyword evidence="7" id="KW-0560">Oxidoreductase</keyword>
<dbReference type="SMART" id="SM00321">
    <property type="entry name" value="WSC"/>
    <property type="match status" value="1"/>
</dbReference>
<comment type="caution">
    <text evidence="15">The sequence shown here is derived from an EMBL/GenBank/DDBJ whole genome shotgun (WGS) entry which is preliminary data.</text>
</comment>
<evidence type="ECO:0000256" key="2">
    <source>
        <dbReference type="ARBA" id="ARBA00004613"/>
    </source>
</evidence>
<keyword evidence="6" id="KW-0677">Repeat</keyword>
<feature type="domain" description="WSC" evidence="14">
    <location>
        <begin position="290"/>
        <end position="384"/>
    </location>
</feature>
<feature type="chain" id="PRO_5046813740" description="WSC domain-containing protein" evidence="13">
    <location>
        <begin position="18"/>
        <end position="462"/>
    </location>
</feature>
<dbReference type="InterPro" id="IPR051589">
    <property type="entry name" value="Sialate-O-sulfotransferase"/>
</dbReference>
<keyword evidence="11" id="KW-0325">Glycoprotein</keyword>
<dbReference type="GeneID" id="87899435"/>
<protein>
    <recommendedName>
        <fullName evidence="14">WSC domain-containing protein</fullName>
    </recommendedName>
</protein>
<dbReference type="EMBL" id="JAFFGZ010000007">
    <property type="protein sequence ID" value="KAK4642188.1"/>
    <property type="molecule type" value="Genomic_DNA"/>
</dbReference>
<evidence type="ECO:0000256" key="11">
    <source>
        <dbReference type="ARBA" id="ARBA00023180"/>
    </source>
</evidence>
<evidence type="ECO:0000256" key="13">
    <source>
        <dbReference type="SAM" id="SignalP"/>
    </source>
</evidence>
<keyword evidence="3" id="KW-0964">Secreted</keyword>
<keyword evidence="10" id="KW-1015">Disulfide bond</keyword>
<dbReference type="Proteomes" id="UP001322138">
    <property type="component" value="Unassembled WGS sequence"/>
</dbReference>
<evidence type="ECO:0000256" key="12">
    <source>
        <dbReference type="ARBA" id="ARBA00046340"/>
    </source>
</evidence>
<feature type="signal peptide" evidence="13">
    <location>
        <begin position="1"/>
        <end position="17"/>
    </location>
</feature>
<evidence type="ECO:0000259" key="14">
    <source>
        <dbReference type="PROSITE" id="PS51212"/>
    </source>
</evidence>
<comment type="similarity">
    <text evidence="12">Belongs to the polysaccharide monooxygenase AA14 family.</text>
</comment>
<comment type="cofactor">
    <cofactor evidence="1">
        <name>Cu(2+)</name>
        <dbReference type="ChEBI" id="CHEBI:29036"/>
    </cofactor>
</comment>
<evidence type="ECO:0000256" key="1">
    <source>
        <dbReference type="ARBA" id="ARBA00001973"/>
    </source>
</evidence>
<gene>
    <name evidence="15" type="ORF">QC761_507280</name>
</gene>
<dbReference type="InterPro" id="IPR002889">
    <property type="entry name" value="WSC_carb-bd"/>
</dbReference>
<dbReference type="PANTHER" id="PTHR45964:SF5">
    <property type="entry name" value="WSCD FAMILY MEMBER CG9164"/>
    <property type="match status" value="1"/>
</dbReference>
<keyword evidence="9" id="KW-0503">Monooxygenase</keyword>
<proteinExistence type="inferred from homology"/>
<evidence type="ECO:0000313" key="15">
    <source>
        <dbReference type="EMBL" id="KAK4642188.1"/>
    </source>
</evidence>
<sequence>MLRHAKLLAALATGATAHHALFAPGMHCRGGNNPAVDDQNTNLVVNPLYNLTKEQWWMQADRGCNVVGPPSGQSLALPAGGVFTGEIAENRAFTTLSYSGDLTTDWTDGRDHPVNWTGPSTGEGCLVNNPDGFGGPLHTQNETRATGTALAISYNSNLANVNMENLVVISVAPNTPWRRLVNYPIPADLPPCAPGQCYCAWLWVPDGCGEPNMYMQNFRCHVPWSTSVRRLGVAQPPVYCANNPSACVKGPKQMIAWHQRTGDNVVTPGDVTPPYNPKMGFFPGAQNDIFEPRVGCFVDSDSPRVLPHQISSITGGMTTEKCISACDTAGYFYAGVEYSTECFCGNSQPGSGLLVADGQCDMPCAGDGGETCGAGWRIEVYGTGKYPASSYTPAVPPVLTTSTWLYLCPEVQWGGSCKNIRVGHAEKCVSLAGTDLYKRVRSAGPDMGRCVLFRWVHLVLLV</sequence>
<dbReference type="RefSeq" id="XP_062731164.1">
    <property type="nucleotide sequence ID" value="XM_062879953.1"/>
</dbReference>
<evidence type="ECO:0000256" key="3">
    <source>
        <dbReference type="ARBA" id="ARBA00022525"/>
    </source>
</evidence>
<dbReference type="InterPro" id="IPR054497">
    <property type="entry name" value="LPMO_AA14"/>
</dbReference>
<evidence type="ECO:0000256" key="6">
    <source>
        <dbReference type="ARBA" id="ARBA00022737"/>
    </source>
</evidence>
<evidence type="ECO:0000256" key="10">
    <source>
        <dbReference type="ARBA" id="ARBA00023157"/>
    </source>
</evidence>
<reference evidence="15 16" key="1">
    <citation type="journal article" date="2023" name="bioRxiv">
        <title>High-quality genome assemblies of four members of thePodospora anserinaspecies complex.</title>
        <authorList>
            <person name="Ament-Velasquez S.L."/>
            <person name="Vogan A.A."/>
            <person name="Wallerman O."/>
            <person name="Hartmann F."/>
            <person name="Gautier V."/>
            <person name="Silar P."/>
            <person name="Giraud T."/>
            <person name="Johannesson H."/>
        </authorList>
    </citation>
    <scope>NUCLEOTIDE SEQUENCE [LARGE SCALE GENOMIC DNA]</scope>
    <source>
        <strain evidence="15 16">CBS 112042</strain>
    </source>
</reference>
<name>A0ABR0FDY6_9PEZI</name>
<dbReference type="Pfam" id="PF22810">
    <property type="entry name" value="LPMO_AA14"/>
    <property type="match status" value="1"/>
</dbReference>